<comment type="catalytic activity">
    <reaction evidence="6">
        <text>N-acetyl-alpha-D-glucosamine 1-phosphate + UTP + H(+) = UDP-N-acetyl-alpha-D-glucosamine + diphosphate</text>
        <dbReference type="Rhea" id="RHEA:13509"/>
        <dbReference type="ChEBI" id="CHEBI:15378"/>
        <dbReference type="ChEBI" id="CHEBI:33019"/>
        <dbReference type="ChEBI" id="CHEBI:46398"/>
        <dbReference type="ChEBI" id="CHEBI:57705"/>
        <dbReference type="ChEBI" id="CHEBI:57776"/>
        <dbReference type="EC" id="2.7.7.23"/>
    </reaction>
</comment>
<name>A0A177B183_9BILA</name>
<dbReference type="InterPro" id="IPR029044">
    <property type="entry name" value="Nucleotide-diphossugar_trans"/>
</dbReference>
<dbReference type="AlphaFoldDB" id="A0A177B183"/>
<dbReference type="Gene3D" id="3.90.550.10">
    <property type="entry name" value="Spore Coat Polysaccharide Biosynthesis Protein SpsA, Chain A"/>
    <property type="match status" value="1"/>
</dbReference>
<dbReference type="PANTHER" id="PTHR11952">
    <property type="entry name" value="UDP- GLUCOSE PYROPHOSPHORYLASE"/>
    <property type="match status" value="1"/>
</dbReference>
<evidence type="ECO:0000256" key="6">
    <source>
        <dbReference type="ARBA" id="ARBA00048493"/>
    </source>
</evidence>
<evidence type="ECO:0000256" key="5">
    <source>
        <dbReference type="ARBA" id="ARBA00022695"/>
    </source>
</evidence>
<evidence type="ECO:0000313" key="8">
    <source>
        <dbReference type="Proteomes" id="UP000078046"/>
    </source>
</evidence>
<keyword evidence="8" id="KW-1185">Reference proteome</keyword>
<dbReference type="SUPFAM" id="SSF53448">
    <property type="entry name" value="Nucleotide-diphospho-sugar transferases"/>
    <property type="match status" value="1"/>
</dbReference>
<dbReference type="GO" id="GO:0003977">
    <property type="term" value="F:UDP-N-acetylglucosamine diphosphorylase activity"/>
    <property type="evidence" value="ECO:0007669"/>
    <property type="project" value="UniProtKB-EC"/>
</dbReference>
<comment type="pathway">
    <text evidence="1">Nucleotide-sugar biosynthesis; UDP-N-acetyl-alpha-D-glucosamine biosynthesis; UDP-N-acetyl-alpha-D-glucosamine from N-acetyl-alpha-D-glucosamine 1-phosphate: step 1/1.</text>
</comment>
<accession>A0A177B183</accession>
<reference evidence="7 8" key="1">
    <citation type="submission" date="2016-04" db="EMBL/GenBank/DDBJ databases">
        <title>The genome of Intoshia linei affirms orthonectids as highly simplified spiralians.</title>
        <authorList>
            <person name="Mikhailov K.V."/>
            <person name="Slusarev G.S."/>
            <person name="Nikitin M.A."/>
            <person name="Logacheva M.D."/>
            <person name="Penin A."/>
            <person name="Aleoshin V."/>
            <person name="Panchin Y.V."/>
        </authorList>
    </citation>
    <scope>NUCLEOTIDE SEQUENCE [LARGE SCALE GENOMIC DNA]</scope>
    <source>
        <strain evidence="7">Intl2013</strain>
        <tissue evidence="7">Whole animal</tissue>
    </source>
</reference>
<dbReference type="EMBL" id="LWCA01000527">
    <property type="protein sequence ID" value="OAF68029.1"/>
    <property type="molecule type" value="Genomic_DNA"/>
</dbReference>
<evidence type="ECO:0000313" key="7">
    <source>
        <dbReference type="EMBL" id="OAF68029.1"/>
    </source>
</evidence>
<dbReference type="GO" id="GO:0006048">
    <property type="term" value="P:UDP-N-acetylglucosamine biosynthetic process"/>
    <property type="evidence" value="ECO:0007669"/>
    <property type="project" value="TreeGrafter"/>
</dbReference>
<dbReference type="OrthoDB" id="532420at2759"/>
<evidence type="ECO:0000256" key="1">
    <source>
        <dbReference type="ARBA" id="ARBA00005208"/>
    </source>
</evidence>
<dbReference type="Proteomes" id="UP000078046">
    <property type="component" value="Unassembled WGS sequence"/>
</dbReference>
<dbReference type="PANTHER" id="PTHR11952:SF2">
    <property type="entry name" value="LD24639P"/>
    <property type="match status" value="1"/>
</dbReference>
<evidence type="ECO:0000256" key="4">
    <source>
        <dbReference type="ARBA" id="ARBA00022679"/>
    </source>
</evidence>
<dbReference type="Pfam" id="PF01704">
    <property type="entry name" value="UDPGP"/>
    <property type="match status" value="1"/>
</dbReference>
<dbReference type="InterPro" id="IPR002618">
    <property type="entry name" value="UDPGP_fam"/>
</dbReference>
<dbReference type="EC" id="2.7.7.23" evidence="3"/>
<gene>
    <name evidence="7" type="ORF">A3Q56_04222</name>
</gene>
<comment type="caution">
    <text evidence="7">The sequence shown here is derived from an EMBL/GenBank/DDBJ whole genome shotgun (WGS) entry which is preliminary data.</text>
</comment>
<protein>
    <recommendedName>
        <fullName evidence="3">UDP-N-acetylglucosamine diphosphorylase</fullName>
        <ecNumber evidence="3">2.7.7.23</ecNumber>
    </recommendedName>
</protein>
<evidence type="ECO:0000256" key="2">
    <source>
        <dbReference type="ARBA" id="ARBA00010401"/>
    </source>
</evidence>
<keyword evidence="5" id="KW-0548">Nucleotidyltransferase</keyword>
<proteinExistence type="inferred from homology"/>
<keyword evidence="4" id="KW-0808">Transferase</keyword>
<sequence length="465" mass="53400">MELNKQTESLQQKQPKLSSYLYSNKNDTKLDKLRNECIHFNNLIYGMDDVCTLLNRYTNVDSSKQEKDSIEPIPKSMICNRSKLNEKKLVQYQNIAYESITNGHMALMVMAGGMGSRLGFNKPKGVVDIGLPSKMSLFELLSLKLVKLVNLAKNNQICEYGHISLLIMTSHKTHFETICHFENNHYFGLDKNYVHFFQQTSLPAISRNGEFVLMDQDSLKMIPNGNGGILDLVHDNLFMTCIKNNNIKHFHVVGIDNLLSLPCDPAFMGYCIQNQFDAATKATKKMDVNEKIGMFVLETRKVKVLEYSESINELNSMSGDELVFNCGNICNHYFSIKCFNTTYNLPYHVAIKRGNFFNVAKKENSLGEWLQLEKFIFDIFPFIEASKIGIWMVDRRDEFAPIKNGNDIKSDCPYTARNMMNILHRKWLNNAKAEIVTSKDIEIFPQVSYEGEGLEIYRNVKINDE</sequence>
<comment type="similarity">
    <text evidence="2">Belongs to the UDPGP type 1 family.</text>
</comment>
<evidence type="ECO:0000256" key="3">
    <source>
        <dbReference type="ARBA" id="ARBA00012457"/>
    </source>
</evidence>
<dbReference type="InterPro" id="IPR039741">
    <property type="entry name" value="UDP-sugar_pyrophosphorylase"/>
</dbReference>
<organism evidence="7 8">
    <name type="scientific">Intoshia linei</name>
    <dbReference type="NCBI Taxonomy" id="1819745"/>
    <lineage>
        <taxon>Eukaryota</taxon>
        <taxon>Metazoa</taxon>
        <taxon>Spiralia</taxon>
        <taxon>Lophotrochozoa</taxon>
        <taxon>Mesozoa</taxon>
        <taxon>Orthonectida</taxon>
        <taxon>Rhopaluridae</taxon>
        <taxon>Intoshia</taxon>
    </lineage>
</organism>